<dbReference type="KEGG" id="ppsc:EHS13_09690"/>
<dbReference type="SUPFAM" id="SSF51445">
    <property type="entry name" value="(Trans)glycosidases"/>
    <property type="match status" value="1"/>
</dbReference>
<dbReference type="Pfam" id="PF08532">
    <property type="entry name" value="Glyco_hydro_42M"/>
    <property type="match status" value="1"/>
</dbReference>
<dbReference type="InterPro" id="IPR013738">
    <property type="entry name" value="Beta_galactosidase_Trimer"/>
</dbReference>
<accession>A0A6B8RGS1</accession>
<dbReference type="Proteomes" id="UP000426246">
    <property type="component" value="Chromosome"/>
</dbReference>
<dbReference type="GO" id="GO:0005975">
    <property type="term" value="P:carbohydrate metabolic process"/>
    <property type="evidence" value="ECO:0007669"/>
    <property type="project" value="InterPro"/>
</dbReference>
<dbReference type="InterPro" id="IPR029062">
    <property type="entry name" value="Class_I_gatase-like"/>
</dbReference>
<name>A0A6B8RGS1_9BACL</name>
<protein>
    <submittedName>
        <fullName evidence="2">Beta-galactosidase</fullName>
    </submittedName>
</protein>
<keyword evidence="3" id="KW-1185">Reference proteome</keyword>
<dbReference type="SUPFAM" id="SSF52317">
    <property type="entry name" value="Class I glutamine amidotransferase-like"/>
    <property type="match status" value="1"/>
</dbReference>
<dbReference type="AlphaFoldDB" id="A0A6B8RGS1"/>
<sequence>MAINLPFRQIHLDFHTSPEIENVGSDFNAAEFTAALEAASVNSITCFARCHHGFIYYDSKAFPERVHPHLKNKNLLKDQIEACHKVGIRAPIYLTVQMDYYTAEEHPEWLSVNGRGGPIGIAVDPNGRQVGAEPFQAPFYRKLCINSPYKVMLKDMVKDILENLATDGLFFDILWETDCSCKYCRASMLELNMEPAREEERRAFSIILINEFIRDMTAFVRSLNQDCSIYYNNGEVGPGHREALPGFTHLEFDVLPGQFTSGYLKAKTAALFNRTLGPEYIAQTGKFHISWGDFHSFKNKEALEYECFHALALGAKCMIGDQLDPSGKLDKHVYDLIGPVYQKVEKVEPWCIGAKPVTEIGILSTKEFGGKESSVIGAVRMMQEAGHQCDILDSQSDFLQYQVLILPDGIIMSDDLNKKLEHYVDLGGSLIASFESGMDQAKNGFMLKSLGISLIGNGPVDMETGKLVRGVVYGNSEYADYIMPKGKIGKDLPETVHVMYTKCVEVAAMENAEVLADVMEPYFYRTYKHFFSHRQAPSSGRVGSAGIVKQGNVIYFAHAIFDIYTSFAPKWCKTLLLNALDILLPEPLLRHDGPSTIQAYINEQQAENRWVVHLLHYIPQRKAEFLEVIEDTIPIYDIKVTMNAPKQIKAIQLVPEGTELDFTIKSATVEFVVPCINGHQMVLIEF</sequence>
<reference evidence="3" key="1">
    <citation type="submission" date="2018-11" db="EMBL/GenBank/DDBJ databases">
        <title>Complete genome sequence of Paenibacillus sp. ML311-T8.</title>
        <authorList>
            <person name="Nam Y.-D."/>
            <person name="Kang J."/>
            <person name="Chung W.-H."/>
            <person name="Park Y.S."/>
        </authorList>
    </citation>
    <scope>NUCLEOTIDE SEQUENCE [LARGE SCALE GENOMIC DNA]</scope>
    <source>
        <strain evidence="3">ML311-T8</strain>
    </source>
</reference>
<evidence type="ECO:0000259" key="1">
    <source>
        <dbReference type="Pfam" id="PF08532"/>
    </source>
</evidence>
<dbReference type="GO" id="GO:0004565">
    <property type="term" value="F:beta-galactosidase activity"/>
    <property type="evidence" value="ECO:0007669"/>
    <property type="project" value="InterPro"/>
</dbReference>
<dbReference type="Gene3D" id="3.20.20.80">
    <property type="entry name" value="Glycosidases"/>
    <property type="match status" value="1"/>
</dbReference>
<proteinExistence type="predicted"/>
<evidence type="ECO:0000313" key="3">
    <source>
        <dbReference type="Proteomes" id="UP000426246"/>
    </source>
</evidence>
<dbReference type="CDD" id="cd03143">
    <property type="entry name" value="A4_beta-galactosidase_middle_domain"/>
    <property type="match status" value="1"/>
</dbReference>
<dbReference type="OrthoDB" id="9780891at2"/>
<organism evidence="2 3">
    <name type="scientific">Paenibacillus psychroresistens</name>
    <dbReference type="NCBI Taxonomy" id="1778678"/>
    <lineage>
        <taxon>Bacteria</taxon>
        <taxon>Bacillati</taxon>
        <taxon>Bacillota</taxon>
        <taxon>Bacilli</taxon>
        <taxon>Bacillales</taxon>
        <taxon>Paenibacillaceae</taxon>
        <taxon>Paenibacillus</taxon>
    </lineage>
</organism>
<evidence type="ECO:0000313" key="2">
    <source>
        <dbReference type="EMBL" id="QGQ95137.1"/>
    </source>
</evidence>
<dbReference type="Gene3D" id="3.40.50.880">
    <property type="match status" value="1"/>
</dbReference>
<dbReference type="Pfam" id="PF14871">
    <property type="entry name" value="GHL6"/>
    <property type="match status" value="1"/>
</dbReference>
<dbReference type="InterPro" id="IPR017853">
    <property type="entry name" value="GH"/>
</dbReference>
<dbReference type="InterPro" id="IPR028212">
    <property type="entry name" value="GHL6"/>
</dbReference>
<dbReference type="RefSeq" id="WP_155700152.1">
    <property type="nucleotide sequence ID" value="NZ_CP034235.1"/>
</dbReference>
<gene>
    <name evidence="2" type="ORF">EHS13_09690</name>
</gene>
<feature type="domain" description="Beta-galactosidase trimerisation" evidence="1">
    <location>
        <begin position="381"/>
        <end position="443"/>
    </location>
</feature>
<dbReference type="EMBL" id="CP034235">
    <property type="protein sequence ID" value="QGQ95137.1"/>
    <property type="molecule type" value="Genomic_DNA"/>
</dbReference>